<dbReference type="OMA" id="HKERYLY"/>
<dbReference type="Gene3D" id="3.50.4.10">
    <property type="entry name" value="Hepatocyte Growth Factor"/>
    <property type="match status" value="2"/>
</dbReference>
<dbReference type="Pfam" id="PF25057">
    <property type="entry name" value="CUT_N"/>
    <property type="match status" value="1"/>
</dbReference>
<dbReference type="KEGG" id="hazt:108672795"/>
<dbReference type="Pfam" id="PF00024">
    <property type="entry name" value="PAN_1"/>
    <property type="match status" value="3"/>
</dbReference>
<dbReference type="SMART" id="SM00241">
    <property type="entry name" value="ZP"/>
    <property type="match status" value="1"/>
</dbReference>
<evidence type="ECO:0000259" key="5">
    <source>
        <dbReference type="PROSITE" id="PS51034"/>
    </source>
</evidence>
<gene>
    <name evidence="7" type="primary">LOC108672795</name>
</gene>
<dbReference type="CDD" id="cd01099">
    <property type="entry name" value="PAN_AP_HGF"/>
    <property type="match status" value="2"/>
</dbReference>
<feature type="transmembrane region" description="Helical" evidence="2">
    <location>
        <begin position="685"/>
        <end position="708"/>
    </location>
</feature>
<dbReference type="InterPro" id="IPR003609">
    <property type="entry name" value="Pan_app"/>
</dbReference>
<dbReference type="RefSeq" id="XP_018016019.1">
    <property type="nucleotide sequence ID" value="XM_018160530.2"/>
</dbReference>
<keyword evidence="6" id="KW-1185">Reference proteome</keyword>
<keyword evidence="2" id="KW-0812">Transmembrane</keyword>
<dbReference type="PROSITE" id="PS51034">
    <property type="entry name" value="ZP_2"/>
    <property type="match status" value="1"/>
</dbReference>
<evidence type="ECO:0000259" key="4">
    <source>
        <dbReference type="PROSITE" id="PS50948"/>
    </source>
</evidence>
<dbReference type="InterPro" id="IPR052774">
    <property type="entry name" value="Celegans_DevNeuronal_Protein"/>
</dbReference>
<feature type="domain" description="ZP" evidence="5">
    <location>
        <begin position="322"/>
        <end position="562"/>
    </location>
</feature>
<feature type="chain" id="PRO_5034254113" evidence="3">
    <location>
        <begin position="29"/>
        <end position="744"/>
    </location>
</feature>
<feature type="compositionally biased region" description="Basic residues" evidence="1">
    <location>
        <begin position="645"/>
        <end position="661"/>
    </location>
</feature>
<dbReference type="PANTHER" id="PTHR47327:SF2">
    <property type="entry name" value="FI18240P1-RELATED"/>
    <property type="match status" value="1"/>
</dbReference>
<dbReference type="OrthoDB" id="5867217at2759"/>
<dbReference type="InterPro" id="IPR056953">
    <property type="entry name" value="CUT_N"/>
</dbReference>
<evidence type="ECO:0000256" key="2">
    <source>
        <dbReference type="SAM" id="Phobius"/>
    </source>
</evidence>
<dbReference type="AlphaFoldDB" id="A0A8B7NQK9"/>
<organism evidence="6 7">
    <name type="scientific">Hyalella azteca</name>
    <name type="common">Amphipod</name>
    <dbReference type="NCBI Taxonomy" id="294128"/>
    <lineage>
        <taxon>Eukaryota</taxon>
        <taxon>Metazoa</taxon>
        <taxon>Ecdysozoa</taxon>
        <taxon>Arthropoda</taxon>
        <taxon>Crustacea</taxon>
        <taxon>Multicrustacea</taxon>
        <taxon>Malacostraca</taxon>
        <taxon>Eumalacostraca</taxon>
        <taxon>Peracarida</taxon>
        <taxon>Amphipoda</taxon>
        <taxon>Senticaudata</taxon>
        <taxon>Talitrida</taxon>
        <taxon>Talitroidea</taxon>
        <taxon>Hyalellidae</taxon>
        <taxon>Hyalella</taxon>
    </lineage>
</organism>
<proteinExistence type="predicted"/>
<dbReference type="Proteomes" id="UP000694843">
    <property type="component" value="Unplaced"/>
</dbReference>
<accession>A0A8B7NQK9</accession>
<name>A0A8B7NQK9_HYAAZ</name>
<evidence type="ECO:0000256" key="1">
    <source>
        <dbReference type="SAM" id="MobiDB-lite"/>
    </source>
</evidence>
<feature type="domain" description="Apple" evidence="4">
    <location>
        <begin position="53"/>
        <end position="137"/>
    </location>
</feature>
<keyword evidence="2" id="KW-1133">Transmembrane helix</keyword>
<dbReference type="GeneID" id="108672795"/>
<sequence length="744" mass="82202">MNLRRRSSSLSAVTALLMLTLMPGSSTAQTDIPVSDAATVADTASVEADLQACPKDKISFEMVTGFVYSSPSDMLDSLPGTLKITDCLEMCRNNASCMAVNYETGLCVLFASSADVYPGALTVSDFPVFTLYVQKNCLATSPVCSRAWGFERVMGFELDGFSKKVEKVNSRLECQALCMNEKDFPCRSANFNNETMDCSISDMDRHTVVGSGSFKRSENTDFLENNCVDDPVRLCEFQKMEGRILKTVDSVFQEVESLDECKQLCLEAPYRCHSFDYNDTGDKVCRLSHHAAATLTHINDPYLELVDSSTYELSSCYNVTIDCRSGDMVARIKTSKIFNGKIYSKGSPTTCVNDIKNSLEFEIEMPYNDVECNVKRDSASRYSSDIVIQHHDTIVTSADLGLSVHCQYDLSNKSVSNRVDLQVTGEVEPALEEESIVESPNVVMRITDRDGEDVGSAAVGDMLELRFEIVDKNSPYEILVRNLIALEGGEGNQIELLDDRGCPVELSILRPLLKVDETGKILGASFDAFKFPTSETVQFRALVTPCIPFCEPVVCDVVDFSGQVKKTESYGRKKRSISSPNGRHFGTQVIQWLTGNHLDVEGFGVPHTQELSTRAKRATESDVPEEHLVVQSITITDKFGFQGKNPKKAPGAKKSSPKSKSKTVEEEEEDVVLSEALSGSCINTIGLILGCSVFLIAQLVLIVAWTAVWHRRRRNKLEEPLGPCATTTTESLRQLYDSGYPRRV</sequence>
<dbReference type="PANTHER" id="PTHR47327">
    <property type="entry name" value="FI18240P1-RELATED"/>
    <property type="match status" value="1"/>
</dbReference>
<keyword evidence="2" id="KW-0472">Membrane</keyword>
<dbReference type="SMART" id="SM00473">
    <property type="entry name" value="PAN_AP"/>
    <property type="match status" value="3"/>
</dbReference>
<feature type="domain" description="Apple" evidence="4">
    <location>
        <begin position="235"/>
        <end position="316"/>
    </location>
</feature>
<dbReference type="CTD" id="43523"/>
<dbReference type="PROSITE" id="PS50948">
    <property type="entry name" value="PAN"/>
    <property type="match status" value="3"/>
</dbReference>
<evidence type="ECO:0000256" key="3">
    <source>
        <dbReference type="SAM" id="SignalP"/>
    </source>
</evidence>
<feature type="domain" description="Apple" evidence="4">
    <location>
        <begin position="144"/>
        <end position="227"/>
    </location>
</feature>
<dbReference type="SUPFAM" id="SSF57414">
    <property type="entry name" value="Hairpin loop containing domain-like"/>
    <property type="match status" value="2"/>
</dbReference>
<feature type="signal peptide" evidence="3">
    <location>
        <begin position="1"/>
        <end position="28"/>
    </location>
</feature>
<evidence type="ECO:0000313" key="7">
    <source>
        <dbReference type="RefSeq" id="XP_018016019.1"/>
    </source>
</evidence>
<keyword evidence="3" id="KW-0732">Signal</keyword>
<feature type="region of interest" description="Disordered" evidence="1">
    <location>
        <begin position="641"/>
        <end position="667"/>
    </location>
</feature>
<protein>
    <submittedName>
        <fullName evidence="7">Uncharacterized protein LOC108672795</fullName>
    </submittedName>
</protein>
<dbReference type="GO" id="GO:0009653">
    <property type="term" value="P:anatomical structure morphogenesis"/>
    <property type="evidence" value="ECO:0007669"/>
    <property type="project" value="TreeGrafter"/>
</dbReference>
<reference evidence="7" key="1">
    <citation type="submission" date="2025-08" db="UniProtKB">
        <authorList>
            <consortium name="RefSeq"/>
        </authorList>
    </citation>
    <scope>IDENTIFICATION</scope>
    <source>
        <tissue evidence="7">Whole organism</tissue>
    </source>
</reference>
<dbReference type="InterPro" id="IPR001507">
    <property type="entry name" value="ZP_dom"/>
</dbReference>
<evidence type="ECO:0000313" key="6">
    <source>
        <dbReference type="Proteomes" id="UP000694843"/>
    </source>
</evidence>